<comment type="subcellular location">
    <subcellularLocation>
        <location evidence="1">Membrane</location>
        <topology evidence="1">Multi-pass membrane protein</topology>
    </subcellularLocation>
</comment>
<comment type="caution">
    <text evidence="8">The sequence shown here is derived from an EMBL/GenBank/DDBJ whole genome shotgun (WGS) entry which is preliminary data.</text>
</comment>
<feature type="transmembrane region" description="Helical" evidence="7">
    <location>
        <begin position="473"/>
        <end position="493"/>
    </location>
</feature>
<sequence>MCPGWTVQLPNSVVGSKRHETRTVAQVAALEAMRRSVAVQIEMSVEAYDETPNSSEHHSLLETSTALENQDMSDNDDDMVMVLEDGNLQLEHKENSEIQSPMRSVNSVLREAENIMTDGPLQASTNKDKQQVLVDEVDVEYSPRKSLQPIEIVVRHNKVVEQSASDSDDDEERTSRRASQSRRLSTVHEGKESLTPMQDEPCSSKSSKVASNNWKRGHRRAWSMPNAKGEKMTLAVIHDKETMADGNTHRRRIVRYRLHPAKRGRLAAGADAVEQNGGFPATGLRFDLPGMPHPDEDDNELEVEINEEEVVVPADSGRGARTIVKRFWEARWKATNFEYLPEWLQDNEYLRTGHRPPLPSFSSCFKSIFALHTETGNIWTHMYGCVAFIGVALWFLTRPSTQVQFMEKIIFSTYFLGAILCLGMSFLFHTVACHSDSVGKFFNKLDYTGITLLIVGSFIPWLYYGFYCRPQPMIIYITMISVLGLLAMVVSLWDKFAQPKYRAFRAGVFVAMGLSAIFPAAHMLIVDGLEFMYKKASLVWMLSMGAMYIGGAAIYATRIPERWFPGRCDLWFQSHQLFHTFVVIAAFIHFHSITEMAQKKLMEGSCAEQLLERYGVESLPSFLGTLLGLDEDPNTKSWNSDMRP</sequence>
<organism evidence="8 9">
    <name type="scientific">Necator americanus</name>
    <name type="common">Human hookworm</name>
    <dbReference type="NCBI Taxonomy" id="51031"/>
    <lineage>
        <taxon>Eukaryota</taxon>
        <taxon>Metazoa</taxon>
        <taxon>Ecdysozoa</taxon>
        <taxon>Nematoda</taxon>
        <taxon>Chromadorea</taxon>
        <taxon>Rhabditida</taxon>
        <taxon>Rhabditina</taxon>
        <taxon>Rhabditomorpha</taxon>
        <taxon>Strongyloidea</taxon>
        <taxon>Ancylostomatidae</taxon>
        <taxon>Bunostominae</taxon>
        <taxon>Necator</taxon>
    </lineage>
</organism>
<dbReference type="PANTHER" id="PTHR20855">
    <property type="entry name" value="ADIPOR/PROGESTIN RECEPTOR-RELATED"/>
    <property type="match status" value="1"/>
</dbReference>
<evidence type="ECO:0000256" key="5">
    <source>
        <dbReference type="ARBA" id="ARBA00023136"/>
    </source>
</evidence>
<comment type="similarity">
    <text evidence="2">Belongs to the ADIPOR family.</text>
</comment>
<evidence type="ECO:0000256" key="3">
    <source>
        <dbReference type="ARBA" id="ARBA00022692"/>
    </source>
</evidence>
<gene>
    <name evidence="8" type="primary">Necator_chrIV.g17251</name>
    <name evidence="8" type="ORF">RB195_003953</name>
</gene>
<feature type="transmembrane region" description="Helical" evidence="7">
    <location>
        <begin position="576"/>
        <end position="593"/>
    </location>
</feature>
<keyword evidence="5 7" id="KW-0472">Membrane</keyword>
<accession>A0ABR1DR03</accession>
<evidence type="ECO:0000256" key="4">
    <source>
        <dbReference type="ARBA" id="ARBA00022989"/>
    </source>
</evidence>
<evidence type="ECO:0000313" key="9">
    <source>
        <dbReference type="Proteomes" id="UP001303046"/>
    </source>
</evidence>
<feature type="transmembrane region" description="Helical" evidence="7">
    <location>
        <begin position="447"/>
        <end position="466"/>
    </location>
</feature>
<evidence type="ECO:0000256" key="2">
    <source>
        <dbReference type="ARBA" id="ARBA00007018"/>
    </source>
</evidence>
<protein>
    <recommendedName>
        <fullName evidence="10">Channel protein, hemolysin III family</fullName>
    </recommendedName>
</protein>
<feature type="region of interest" description="Disordered" evidence="6">
    <location>
        <begin position="161"/>
        <end position="217"/>
    </location>
</feature>
<evidence type="ECO:0008006" key="10">
    <source>
        <dbReference type="Google" id="ProtNLM"/>
    </source>
</evidence>
<name>A0ABR1DR03_NECAM</name>
<feature type="transmembrane region" description="Helical" evidence="7">
    <location>
        <begin position="538"/>
        <end position="556"/>
    </location>
</feature>
<dbReference type="InterPro" id="IPR004254">
    <property type="entry name" value="AdipoR/HlyIII-related"/>
</dbReference>
<dbReference type="Pfam" id="PF03006">
    <property type="entry name" value="HlyIII"/>
    <property type="match status" value="1"/>
</dbReference>
<feature type="transmembrane region" description="Helical" evidence="7">
    <location>
        <begin position="505"/>
        <end position="526"/>
    </location>
</feature>
<evidence type="ECO:0000313" key="8">
    <source>
        <dbReference type="EMBL" id="KAK6752864.1"/>
    </source>
</evidence>
<reference evidence="8 9" key="1">
    <citation type="submission" date="2023-08" db="EMBL/GenBank/DDBJ databases">
        <title>A Necator americanus chromosomal reference genome.</title>
        <authorList>
            <person name="Ilik V."/>
            <person name="Petrzelkova K.J."/>
            <person name="Pardy F."/>
            <person name="Fuh T."/>
            <person name="Niatou-Singa F.S."/>
            <person name="Gouil Q."/>
            <person name="Baker L."/>
            <person name="Ritchie M.E."/>
            <person name="Jex A.R."/>
            <person name="Gazzola D."/>
            <person name="Li H."/>
            <person name="Toshio Fujiwara R."/>
            <person name="Zhan B."/>
            <person name="Aroian R.V."/>
            <person name="Pafco B."/>
            <person name="Schwarz E.M."/>
        </authorList>
    </citation>
    <scope>NUCLEOTIDE SEQUENCE [LARGE SCALE GENOMIC DNA]</scope>
    <source>
        <strain evidence="8 9">Aroian</strain>
        <tissue evidence="8">Whole animal</tissue>
    </source>
</reference>
<feature type="transmembrane region" description="Helical" evidence="7">
    <location>
        <begin position="409"/>
        <end position="427"/>
    </location>
</feature>
<evidence type="ECO:0000256" key="1">
    <source>
        <dbReference type="ARBA" id="ARBA00004141"/>
    </source>
</evidence>
<feature type="transmembrane region" description="Helical" evidence="7">
    <location>
        <begin position="378"/>
        <end position="397"/>
    </location>
</feature>
<keyword evidence="4 7" id="KW-1133">Transmembrane helix</keyword>
<proteinExistence type="inferred from homology"/>
<dbReference type="Proteomes" id="UP001303046">
    <property type="component" value="Unassembled WGS sequence"/>
</dbReference>
<keyword evidence="3 7" id="KW-0812">Transmembrane</keyword>
<evidence type="ECO:0000256" key="7">
    <source>
        <dbReference type="SAM" id="Phobius"/>
    </source>
</evidence>
<dbReference type="PANTHER" id="PTHR20855:SF52">
    <property type="entry name" value="ADIPONECTIN RECEPTOR PROTEIN"/>
    <property type="match status" value="1"/>
</dbReference>
<keyword evidence="9" id="KW-1185">Reference proteome</keyword>
<feature type="compositionally biased region" description="Polar residues" evidence="6">
    <location>
        <begin position="201"/>
        <end position="214"/>
    </location>
</feature>
<evidence type="ECO:0000256" key="6">
    <source>
        <dbReference type="SAM" id="MobiDB-lite"/>
    </source>
</evidence>
<dbReference type="EMBL" id="JAVFWL010000004">
    <property type="protein sequence ID" value="KAK6752864.1"/>
    <property type="molecule type" value="Genomic_DNA"/>
</dbReference>